<protein>
    <submittedName>
        <fullName evidence="1">Uncharacterized protein</fullName>
    </submittedName>
</protein>
<comment type="caution">
    <text evidence="1">The sequence shown here is derived from an EMBL/GenBank/DDBJ whole genome shotgun (WGS) entry which is preliminary data.</text>
</comment>
<evidence type="ECO:0000313" key="1">
    <source>
        <dbReference type="EMBL" id="EYC43738.1"/>
    </source>
</evidence>
<proteinExistence type="predicted"/>
<gene>
    <name evidence="1" type="primary">Acey_s0482.g2279</name>
    <name evidence="1" type="ORF">Y032_0482g2279</name>
</gene>
<dbReference type="AlphaFoldDB" id="A0A016WXI4"/>
<organism evidence="1 2">
    <name type="scientific">Ancylostoma ceylanicum</name>
    <dbReference type="NCBI Taxonomy" id="53326"/>
    <lineage>
        <taxon>Eukaryota</taxon>
        <taxon>Metazoa</taxon>
        <taxon>Ecdysozoa</taxon>
        <taxon>Nematoda</taxon>
        <taxon>Chromadorea</taxon>
        <taxon>Rhabditida</taxon>
        <taxon>Rhabditina</taxon>
        <taxon>Rhabditomorpha</taxon>
        <taxon>Strongyloidea</taxon>
        <taxon>Ancylostomatidae</taxon>
        <taxon>Ancylostomatinae</taxon>
        <taxon>Ancylostoma</taxon>
    </lineage>
</organism>
<accession>A0A016WXI4</accession>
<reference evidence="2" key="1">
    <citation type="journal article" date="2015" name="Nat. Genet.">
        <title>The genome and transcriptome of the zoonotic hookworm Ancylostoma ceylanicum identify infection-specific gene families.</title>
        <authorList>
            <person name="Schwarz E.M."/>
            <person name="Hu Y."/>
            <person name="Antoshechkin I."/>
            <person name="Miller M.M."/>
            <person name="Sternberg P.W."/>
            <person name="Aroian R.V."/>
        </authorList>
    </citation>
    <scope>NUCLEOTIDE SEQUENCE</scope>
    <source>
        <strain evidence="2">HY135</strain>
    </source>
</reference>
<name>A0A016WXI4_9BILA</name>
<evidence type="ECO:0000313" key="2">
    <source>
        <dbReference type="Proteomes" id="UP000024635"/>
    </source>
</evidence>
<dbReference type="EMBL" id="JARK01000082">
    <property type="protein sequence ID" value="EYC43738.1"/>
    <property type="molecule type" value="Genomic_DNA"/>
</dbReference>
<sequence>MLLIICCTLGSSYNDKKEESHSLVTGIHFCCSYPDFWWKSRPLLVPSSQQYCFRAPLLCFSILWCCSSERTMVYVGIAKSSSLCYL</sequence>
<keyword evidence="2" id="KW-1185">Reference proteome</keyword>
<dbReference type="Proteomes" id="UP000024635">
    <property type="component" value="Unassembled WGS sequence"/>
</dbReference>